<dbReference type="PANTHER" id="PTHR42776">
    <property type="entry name" value="SERINE PEPTIDASE S9 FAMILY MEMBER"/>
    <property type="match status" value="1"/>
</dbReference>
<reference evidence="3" key="1">
    <citation type="submission" date="2018-05" db="EMBL/GenBank/DDBJ databases">
        <authorList>
            <person name="Lanie J.A."/>
            <person name="Ng W.-L."/>
            <person name="Kazmierczak K.M."/>
            <person name="Andrzejewski T.M."/>
            <person name="Davidsen T.M."/>
            <person name="Wayne K.J."/>
            <person name="Tettelin H."/>
            <person name="Glass J.I."/>
            <person name="Rusch D."/>
            <person name="Podicherti R."/>
            <person name="Tsui H.-C.T."/>
            <person name="Winkler M.E."/>
        </authorList>
    </citation>
    <scope>NUCLEOTIDE SEQUENCE</scope>
</reference>
<dbReference type="AlphaFoldDB" id="A0A382PTH4"/>
<dbReference type="Pfam" id="PF00326">
    <property type="entry name" value="Peptidase_S9"/>
    <property type="match status" value="1"/>
</dbReference>
<dbReference type="PANTHER" id="PTHR42776:SF27">
    <property type="entry name" value="DIPEPTIDYL PEPTIDASE FAMILY MEMBER 6"/>
    <property type="match status" value="1"/>
</dbReference>
<evidence type="ECO:0000256" key="1">
    <source>
        <dbReference type="ARBA" id="ARBA00022801"/>
    </source>
</evidence>
<feature type="domain" description="Peptidase S9 prolyl oligopeptidase catalytic" evidence="2">
    <location>
        <begin position="60"/>
        <end position="269"/>
    </location>
</feature>
<proteinExistence type="predicted"/>
<dbReference type="InterPro" id="IPR002470">
    <property type="entry name" value="Peptidase_S9A"/>
</dbReference>
<keyword evidence="1" id="KW-0378">Hydrolase</keyword>
<organism evidence="3">
    <name type="scientific">marine metagenome</name>
    <dbReference type="NCBI Taxonomy" id="408172"/>
    <lineage>
        <taxon>unclassified sequences</taxon>
        <taxon>metagenomes</taxon>
        <taxon>ecological metagenomes</taxon>
    </lineage>
</organism>
<dbReference type="InterPro" id="IPR029058">
    <property type="entry name" value="AB_hydrolase_fold"/>
</dbReference>
<protein>
    <recommendedName>
        <fullName evidence="2">Peptidase S9 prolyl oligopeptidase catalytic domain-containing protein</fullName>
    </recommendedName>
</protein>
<name>A0A382PTH4_9ZZZZ</name>
<dbReference type="Gene3D" id="3.40.50.1820">
    <property type="entry name" value="alpha/beta hydrolase"/>
    <property type="match status" value="1"/>
</dbReference>
<dbReference type="PRINTS" id="PR00862">
    <property type="entry name" value="PROLIGOPTASE"/>
</dbReference>
<dbReference type="GO" id="GO:0004252">
    <property type="term" value="F:serine-type endopeptidase activity"/>
    <property type="evidence" value="ECO:0007669"/>
    <property type="project" value="InterPro"/>
</dbReference>
<dbReference type="EMBL" id="UINC01109342">
    <property type="protein sequence ID" value="SVC76100.1"/>
    <property type="molecule type" value="Genomic_DNA"/>
</dbReference>
<dbReference type="GO" id="GO:0006508">
    <property type="term" value="P:proteolysis"/>
    <property type="evidence" value="ECO:0007669"/>
    <property type="project" value="InterPro"/>
</dbReference>
<dbReference type="SUPFAM" id="SSF53474">
    <property type="entry name" value="alpha/beta-Hydrolases"/>
    <property type="match status" value="1"/>
</dbReference>
<sequence length="269" mass="30407">LAKYWSSLDYNSLSMMDPFSFKARDGSTIYGFYTPSRTSKPEDSPTILFPHGGPEARDYWGFDAKVQLLSSEGYNVVQINFRGSSGYGLKYQRFIYGNWDGVLNDLFDGVEYLSKISAIDINKICINGASYGGYAAAQGAIMRPDLFKCAISNVGVFDLPGLYEKGDMQQSRGGKAMLDLRLGTDKEKQKRMSPFYNVEKLSVPFFLIHGENDVRAPFEDAVRFSDLLNKKGIKHEKLFIEKEGHGYANEEVREQVNSRVISFFDKHLK</sequence>
<gene>
    <name evidence="3" type="ORF">METZ01_LOCUS328954</name>
</gene>
<feature type="non-terminal residue" evidence="3">
    <location>
        <position position="1"/>
    </location>
</feature>
<evidence type="ECO:0000313" key="3">
    <source>
        <dbReference type="EMBL" id="SVC76100.1"/>
    </source>
</evidence>
<accession>A0A382PTH4</accession>
<evidence type="ECO:0000259" key="2">
    <source>
        <dbReference type="Pfam" id="PF00326"/>
    </source>
</evidence>
<dbReference type="InterPro" id="IPR001375">
    <property type="entry name" value="Peptidase_S9_cat"/>
</dbReference>